<dbReference type="InterPro" id="IPR018613">
    <property type="entry name" value="Ccdc97-like"/>
</dbReference>
<feature type="region of interest" description="Disordered" evidence="1">
    <location>
        <begin position="173"/>
        <end position="212"/>
    </location>
</feature>
<name>A0AAW1Q7I1_9CHLO</name>
<gene>
    <name evidence="3" type="ORF">WJX72_006847</name>
</gene>
<dbReference type="Proteomes" id="UP001489004">
    <property type="component" value="Unassembled WGS sequence"/>
</dbReference>
<protein>
    <recommendedName>
        <fullName evidence="2">CCD97-like C-terminal domain-containing protein</fullName>
    </recommendedName>
</protein>
<accession>A0AAW1Q7I1</accession>
<feature type="domain" description="CCD97-like C-terminal" evidence="2">
    <location>
        <begin position="107"/>
        <end position="259"/>
    </location>
</feature>
<comment type="caution">
    <text evidence="3">The sequence shown here is derived from an EMBL/GenBank/DDBJ whole genome shotgun (WGS) entry which is preliminary data.</text>
</comment>
<evidence type="ECO:0000313" key="4">
    <source>
        <dbReference type="Proteomes" id="UP001489004"/>
    </source>
</evidence>
<evidence type="ECO:0000313" key="3">
    <source>
        <dbReference type="EMBL" id="KAK9816892.1"/>
    </source>
</evidence>
<dbReference type="PANTHER" id="PTHR31840">
    <property type="entry name" value="COILED-COIL DOMAIN-CONTAINING PROTEIN 97"/>
    <property type="match status" value="1"/>
</dbReference>
<keyword evidence="4" id="KW-1185">Reference proteome</keyword>
<proteinExistence type="predicted"/>
<dbReference type="Pfam" id="PF09747">
    <property type="entry name" value="CCD97-like_C"/>
    <property type="match status" value="1"/>
</dbReference>
<dbReference type="EMBL" id="JALJOR010000005">
    <property type="protein sequence ID" value="KAK9816892.1"/>
    <property type="molecule type" value="Genomic_DNA"/>
</dbReference>
<evidence type="ECO:0000259" key="2">
    <source>
        <dbReference type="Pfam" id="PF09747"/>
    </source>
</evidence>
<evidence type="ECO:0000256" key="1">
    <source>
        <dbReference type="SAM" id="MobiDB-lite"/>
    </source>
</evidence>
<dbReference type="InterPro" id="IPR040233">
    <property type="entry name" value="CCD97-like_C"/>
</dbReference>
<dbReference type="PANTHER" id="PTHR31840:SF1">
    <property type="entry name" value="COILED-COIL DOMAIN-CONTAINING PROTEIN 97"/>
    <property type="match status" value="1"/>
</dbReference>
<reference evidence="3 4" key="1">
    <citation type="journal article" date="2024" name="Nat. Commun.">
        <title>Phylogenomics reveals the evolutionary origins of lichenization in chlorophyte algae.</title>
        <authorList>
            <person name="Puginier C."/>
            <person name="Libourel C."/>
            <person name="Otte J."/>
            <person name="Skaloud P."/>
            <person name="Haon M."/>
            <person name="Grisel S."/>
            <person name="Petersen M."/>
            <person name="Berrin J.G."/>
            <person name="Delaux P.M."/>
            <person name="Dal Grande F."/>
            <person name="Keller J."/>
        </authorList>
    </citation>
    <scope>NUCLEOTIDE SEQUENCE [LARGE SCALE GENOMIC DNA]</scope>
    <source>
        <strain evidence="3 4">SAG 2043</strain>
    </source>
</reference>
<feature type="region of interest" description="Disordered" evidence="1">
    <location>
        <begin position="20"/>
        <end position="39"/>
    </location>
</feature>
<feature type="compositionally biased region" description="Acidic residues" evidence="1">
    <location>
        <begin position="181"/>
        <end position="194"/>
    </location>
</feature>
<organism evidence="3 4">
    <name type="scientific">[Myrmecia] bisecta</name>
    <dbReference type="NCBI Taxonomy" id="41462"/>
    <lineage>
        <taxon>Eukaryota</taxon>
        <taxon>Viridiplantae</taxon>
        <taxon>Chlorophyta</taxon>
        <taxon>core chlorophytes</taxon>
        <taxon>Trebouxiophyceae</taxon>
        <taxon>Trebouxiales</taxon>
        <taxon>Trebouxiaceae</taxon>
        <taxon>Myrmecia</taxon>
    </lineage>
</organism>
<sequence>MGVESRNMSEQGVQAISTRLAQDEQLRMPGNLTRAGAAPDKAKREEYLCNLLRRDPGVFLERYAEQLTVDERAYFEPLREDYEVNFYLKQAEQQASAAKPTSAQVKNRRLAQMNRLDAAGEYFSDEAMRKRGPLLHHQYIGQYQAPAIRAARTNKLSDSILQQHDELQTQLRMAQQREAEDMVEEESDSDESEPEAAPRASGAGQPQSNQEEFLEIMRAKFLAGQDGEFVDYATVDRDSTLDDDWLAQQRQDAEDAYFETV</sequence>
<dbReference type="AlphaFoldDB" id="A0AAW1Q7I1"/>